<feature type="region of interest" description="Disordered" evidence="1">
    <location>
        <begin position="225"/>
        <end position="250"/>
    </location>
</feature>
<sequence>MRHTLALLTLCAAAFAPIAFGQDQPQQPPATEPKPPEVHVTYLNVCTPPEDEKQLLTASLAHISMKPPFASDFEVARGRTGATTGELAAKLAGGALPPSSWVRVRREFASGYYANVQYSMTRDESGIAEVLVFRVRDPREVMQVAISDGVTSTDPAAVLATDTPAARIKIERFGKSSVGLAHCPGADQKEYQPLFRSANQVLASYRDLMGIRKTVPAEFARIGGAATGKTAAAATKKPATTAPKPKAQKP</sequence>
<feature type="chain" id="PRO_5037573251" evidence="2">
    <location>
        <begin position="22"/>
        <end position="250"/>
    </location>
</feature>
<keyword evidence="2" id="KW-0732">Signal</keyword>
<dbReference type="AlphaFoldDB" id="A0A932A6A1"/>
<dbReference type="EMBL" id="JACPNR010000001">
    <property type="protein sequence ID" value="MBI2677197.1"/>
    <property type="molecule type" value="Genomic_DNA"/>
</dbReference>
<dbReference type="Proteomes" id="UP000779809">
    <property type="component" value="Unassembled WGS sequence"/>
</dbReference>
<evidence type="ECO:0000313" key="4">
    <source>
        <dbReference type="Proteomes" id="UP000779809"/>
    </source>
</evidence>
<gene>
    <name evidence="3" type="ORF">HYX28_00270</name>
</gene>
<protein>
    <submittedName>
        <fullName evidence="3">Uncharacterized protein</fullName>
    </submittedName>
</protein>
<reference evidence="3" key="1">
    <citation type="submission" date="2020-07" db="EMBL/GenBank/DDBJ databases">
        <title>Huge and variable diversity of episymbiotic CPR bacteria and DPANN archaea in groundwater ecosystems.</title>
        <authorList>
            <person name="He C.Y."/>
            <person name="Keren R."/>
            <person name="Whittaker M."/>
            <person name="Farag I.F."/>
            <person name="Doudna J."/>
            <person name="Cate J.H.D."/>
            <person name="Banfield J.F."/>
        </authorList>
    </citation>
    <scope>NUCLEOTIDE SEQUENCE</scope>
    <source>
        <strain evidence="3">NC_groundwater_580_Pr5_B-0.1um_64_19</strain>
    </source>
</reference>
<evidence type="ECO:0000256" key="2">
    <source>
        <dbReference type="SAM" id="SignalP"/>
    </source>
</evidence>
<comment type="caution">
    <text evidence="3">The sequence shown here is derived from an EMBL/GenBank/DDBJ whole genome shotgun (WGS) entry which is preliminary data.</text>
</comment>
<organism evidence="3 4">
    <name type="scientific">Candidatus Korobacter versatilis</name>
    <dbReference type="NCBI Taxonomy" id="658062"/>
    <lineage>
        <taxon>Bacteria</taxon>
        <taxon>Pseudomonadati</taxon>
        <taxon>Acidobacteriota</taxon>
        <taxon>Terriglobia</taxon>
        <taxon>Terriglobales</taxon>
        <taxon>Candidatus Korobacteraceae</taxon>
        <taxon>Candidatus Korobacter</taxon>
    </lineage>
</organism>
<evidence type="ECO:0000313" key="3">
    <source>
        <dbReference type="EMBL" id="MBI2677197.1"/>
    </source>
</evidence>
<evidence type="ECO:0000256" key="1">
    <source>
        <dbReference type="SAM" id="MobiDB-lite"/>
    </source>
</evidence>
<proteinExistence type="predicted"/>
<accession>A0A932A6A1</accession>
<feature type="signal peptide" evidence="2">
    <location>
        <begin position="1"/>
        <end position="21"/>
    </location>
</feature>
<name>A0A932A6A1_9BACT</name>